<dbReference type="PANTHER" id="PTHR24223:SF369">
    <property type="entry name" value="ABC TRANSPORTER C FAMILY MEMBER 10"/>
    <property type="match status" value="1"/>
</dbReference>
<evidence type="ECO:0000313" key="12">
    <source>
        <dbReference type="Proteomes" id="UP001472677"/>
    </source>
</evidence>
<feature type="transmembrane region" description="Helical" evidence="8">
    <location>
        <begin position="747"/>
        <end position="769"/>
    </location>
</feature>
<dbReference type="Proteomes" id="UP001472677">
    <property type="component" value="Unassembled WGS sequence"/>
</dbReference>
<dbReference type="Pfam" id="PF00664">
    <property type="entry name" value="ABC_membrane"/>
    <property type="match status" value="1"/>
</dbReference>
<dbReference type="InterPro" id="IPR044726">
    <property type="entry name" value="ABCC_6TM_D2"/>
</dbReference>
<feature type="transmembrane region" description="Helical" evidence="8">
    <location>
        <begin position="120"/>
        <end position="139"/>
    </location>
</feature>
<dbReference type="CDD" id="cd18580">
    <property type="entry name" value="ABC_6TM_ABCC_D2"/>
    <property type="match status" value="1"/>
</dbReference>
<proteinExistence type="predicted"/>
<comment type="caution">
    <text evidence="11">The sequence shown here is derived from an EMBL/GenBank/DDBJ whole genome shotgun (WGS) entry which is preliminary data.</text>
</comment>
<dbReference type="Pfam" id="PF00005">
    <property type="entry name" value="ABC_tran"/>
    <property type="match status" value="1"/>
</dbReference>
<evidence type="ECO:0000256" key="8">
    <source>
        <dbReference type="SAM" id="Phobius"/>
    </source>
</evidence>
<comment type="subcellular location">
    <subcellularLocation>
        <location evidence="1">Membrane</location>
        <topology evidence="1">Multi-pass membrane protein</topology>
    </subcellularLocation>
</comment>
<gene>
    <name evidence="11" type="ORF">V6N12_043344</name>
</gene>
<dbReference type="Pfam" id="PF24358">
    <property type="entry name" value="ABCC10_N"/>
    <property type="match status" value="1"/>
</dbReference>
<dbReference type="PANTHER" id="PTHR24223">
    <property type="entry name" value="ATP-BINDING CASSETTE SUB-FAMILY C"/>
    <property type="match status" value="1"/>
</dbReference>
<keyword evidence="12" id="KW-1185">Reference proteome</keyword>
<organism evidence="11 12">
    <name type="scientific">Hibiscus sabdariffa</name>
    <name type="common">roselle</name>
    <dbReference type="NCBI Taxonomy" id="183260"/>
    <lineage>
        <taxon>Eukaryota</taxon>
        <taxon>Viridiplantae</taxon>
        <taxon>Streptophyta</taxon>
        <taxon>Embryophyta</taxon>
        <taxon>Tracheophyta</taxon>
        <taxon>Spermatophyta</taxon>
        <taxon>Magnoliopsida</taxon>
        <taxon>eudicotyledons</taxon>
        <taxon>Gunneridae</taxon>
        <taxon>Pentapetalae</taxon>
        <taxon>rosids</taxon>
        <taxon>malvids</taxon>
        <taxon>Malvales</taxon>
        <taxon>Malvaceae</taxon>
        <taxon>Malvoideae</taxon>
        <taxon>Hibiscus</taxon>
    </lineage>
</organism>
<evidence type="ECO:0000256" key="2">
    <source>
        <dbReference type="ARBA" id="ARBA00022448"/>
    </source>
</evidence>
<dbReference type="InterPro" id="IPR036640">
    <property type="entry name" value="ABC1_TM_sf"/>
</dbReference>
<feature type="transmembrane region" description="Helical" evidence="8">
    <location>
        <begin position="257"/>
        <end position="285"/>
    </location>
</feature>
<dbReference type="SUPFAM" id="SSF52540">
    <property type="entry name" value="P-loop containing nucleoside triphosphate hydrolases"/>
    <property type="match status" value="2"/>
</dbReference>
<dbReference type="InterPro" id="IPR027417">
    <property type="entry name" value="P-loop_NTPase"/>
</dbReference>
<feature type="transmembrane region" description="Helical" evidence="8">
    <location>
        <begin position="21"/>
        <end position="45"/>
    </location>
</feature>
<dbReference type="InterPro" id="IPR050173">
    <property type="entry name" value="ABC_transporter_C-like"/>
</dbReference>
<feature type="transmembrane region" description="Helical" evidence="8">
    <location>
        <begin position="658"/>
        <end position="684"/>
    </location>
</feature>
<dbReference type="SUPFAM" id="SSF90123">
    <property type="entry name" value="ABC transporter transmembrane region"/>
    <property type="match status" value="1"/>
</dbReference>
<evidence type="ECO:0000256" key="3">
    <source>
        <dbReference type="ARBA" id="ARBA00022692"/>
    </source>
</evidence>
<keyword evidence="2" id="KW-0813">Transport</keyword>
<evidence type="ECO:0000259" key="10">
    <source>
        <dbReference type="PROSITE" id="PS50929"/>
    </source>
</evidence>
<accession>A0ABR2DH13</accession>
<reference evidence="11 12" key="1">
    <citation type="journal article" date="2024" name="G3 (Bethesda)">
        <title>Genome assembly of Hibiscus sabdariffa L. provides insights into metabolisms of medicinal natural products.</title>
        <authorList>
            <person name="Kim T."/>
        </authorList>
    </citation>
    <scope>NUCLEOTIDE SEQUENCE [LARGE SCALE GENOMIC DNA]</scope>
    <source>
        <strain evidence="11">TK-2024</strain>
        <tissue evidence="11">Old leaves</tissue>
    </source>
</reference>
<dbReference type="PROSITE" id="PS50929">
    <property type="entry name" value="ABC_TM1F"/>
    <property type="match status" value="1"/>
</dbReference>
<keyword evidence="4" id="KW-0547">Nucleotide-binding</keyword>
<evidence type="ECO:0000256" key="6">
    <source>
        <dbReference type="ARBA" id="ARBA00022989"/>
    </source>
</evidence>
<evidence type="ECO:0000256" key="4">
    <source>
        <dbReference type="ARBA" id="ARBA00022741"/>
    </source>
</evidence>
<dbReference type="Gene3D" id="3.40.50.300">
    <property type="entry name" value="P-loop containing nucleotide triphosphate hydrolases"/>
    <property type="match status" value="4"/>
</dbReference>
<dbReference type="EMBL" id="JBBPBM010000028">
    <property type="protein sequence ID" value="KAK8537171.1"/>
    <property type="molecule type" value="Genomic_DNA"/>
</dbReference>
<dbReference type="InterPro" id="IPR056228">
    <property type="entry name" value="ABCC10-like_N"/>
</dbReference>
<evidence type="ECO:0000259" key="9">
    <source>
        <dbReference type="PROSITE" id="PS50893"/>
    </source>
</evidence>
<evidence type="ECO:0000256" key="1">
    <source>
        <dbReference type="ARBA" id="ARBA00004141"/>
    </source>
</evidence>
<dbReference type="InterPro" id="IPR011527">
    <property type="entry name" value="ABC1_TM_dom"/>
</dbReference>
<keyword evidence="5" id="KW-0067">ATP-binding</keyword>
<evidence type="ECO:0000256" key="5">
    <source>
        <dbReference type="ARBA" id="ARBA00022840"/>
    </source>
</evidence>
<feature type="transmembrane region" description="Helical" evidence="8">
    <location>
        <begin position="92"/>
        <end position="114"/>
    </location>
</feature>
<evidence type="ECO:0000256" key="7">
    <source>
        <dbReference type="ARBA" id="ARBA00023136"/>
    </source>
</evidence>
<keyword evidence="7 8" id="KW-0472">Membrane</keyword>
<keyword evidence="3 8" id="KW-0812">Transmembrane</keyword>
<feature type="transmembrane region" description="Helical" evidence="8">
    <location>
        <begin position="60"/>
        <end position="80"/>
    </location>
</feature>
<protein>
    <recommendedName>
        <fullName evidence="13">ABC transporter C family member 10</fullName>
    </recommendedName>
</protein>
<dbReference type="InterPro" id="IPR003439">
    <property type="entry name" value="ABC_transporter-like_ATP-bd"/>
</dbReference>
<evidence type="ECO:0008006" key="13">
    <source>
        <dbReference type="Google" id="ProtNLM"/>
    </source>
</evidence>
<feature type="domain" description="ABC transporter" evidence="9">
    <location>
        <begin position="360"/>
        <end position="588"/>
    </location>
</feature>
<dbReference type="Gene3D" id="1.20.1560.10">
    <property type="entry name" value="ABC transporter type 1, transmembrane domain"/>
    <property type="match status" value="2"/>
</dbReference>
<keyword evidence="6 8" id="KW-1133">Transmembrane helix</keyword>
<feature type="transmembrane region" description="Helical" evidence="8">
    <location>
        <begin position="619"/>
        <end position="638"/>
    </location>
</feature>
<dbReference type="PROSITE" id="PS50893">
    <property type="entry name" value="ABC_TRANSPORTER_2"/>
    <property type="match status" value="1"/>
</dbReference>
<sequence>MIQKSSSKAVGIPRRFLNRSTLQIASAVVNGCIGLVYLCFGIWILEEKLRKTQTVLPLNWWLLLLFKGCTWLLVGFTVSLRGNQLPKIPNRLLSILAVIYAAVICALSIFAAVLNKVVTIKIVLDALSLPGAILFLFCVDKGYAYEDGVRNRNESGLYDPLNGEANGGIKVDYTTLVTQFATAGCLSKFSFRWLNPLMKKGREKTLTEDDMPQLREAERAESCYLSFLEQLNMQKQAKPSSQPSILKTIILCHWREIFVSGFFALLKILTLSAGPMILNAFILVAEGKESFEYEVLVSAATFGACYFLKIPLHASNVFTFVATLRLVQDPIRSIPDVIGIVIQANVAFARVVKFLEAPELQSANIRKKRHMEHTDLAISIKSGGFSWEENASKPTLRNITLEVRMGGKVAVCGEVGSGKSTLLAAIIGEVPNIQGSIQVFGKIAYVSQTAWIQTGTIQENILFGSAMDRQRYEGTLESAVDAHTASSLFNEYVMEALAAKAVLLVTHQVDFLPAFDSVLLMSDGEILRADSYHDLLASSQEFQDLVNAHKETAGGGRVAEVNPSKGHGHGTSTTEIKKSYVEKEFKEPKGDQLIKQEERERGDTGLKPYIQYLNQNKGFLFFSIANLCQLLFVGGQIAQNSWMAANVDNPNVSSLKLIAVYLAIGVFSTLLLLSRSLFVVTLGIRSSKSLFSQLLNSLFRAPMSFYDSTPLGRILSRVSVDLSIVDLDVPFSLIFACVATMNAYSNLGVLAVVTWQVLFVSVPVIYVAIRLQNYYFSTAKELMRINGTTKSLVANHLAESIAGAVTIRAFEEEERFFAKSLDLIDTNASPFFHSFSANEWLIQRLETLSATVLASAALCMVLLPPGTFNSGFIGMALSYGLSLNISLVYSIQNQCTIANYIISVERLNQYMHIPSEASEVIEENRPPSNWPTVGKVDIHDLQIRYRPDSPLVLRGISCTFQGGHKIVRYNLDPLSQHTDHEIWEVLEKCQLREAVQDKEDGLDSLVVEDGSNWSMGQLAHRIPTVMDCTMVLAISDGKLVEYDEPAKLMEREGSLFGQLVKEYCLIEEKRNQDADVWIKSVAGFEKEAGDKLYLLDFVEAEAIMGYFRGAVLTSSFLVSQGNESLQL</sequence>
<evidence type="ECO:0000313" key="11">
    <source>
        <dbReference type="EMBL" id="KAK8537171.1"/>
    </source>
</evidence>
<feature type="domain" description="ABC transmembrane type-1" evidence="10">
    <location>
        <begin position="618"/>
        <end position="899"/>
    </location>
</feature>
<name>A0ABR2DH13_9ROSI</name>